<dbReference type="EMBL" id="JADBEK010000001">
    <property type="protein sequence ID" value="MBE1585897.1"/>
    <property type="molecule type" value="Genomic_DNA"/>
</dbReference>
<dbReference type="Proteomes" id="UP000633509">
    <property type="component" value="Unassembled WGS sequence"/>
</dbReference>
<keyword evidence="2" id="KW-1185">Reference proteome</keyword>
<name>A0ABR9LZY3_9ACTN</name>
<evidence type="ECO:0000313" key="1">
    <source>
        <dbReference type="EMBL" id="MBE1585897.1"/>
    </source>
</evidence>
<accession>A0ABR9LZY3</accession>
<sequence>MRLRGETAPDGPAGVRAAALFVEVSMGHFAKHATVQNTGTTR</sequence>
<reference evidence="1 2" key="1">
    <citation type="submission" date="2020-10" db="EMBL/GenBank/DDBJ databases">
        <title>Sequencing the genomes of 1000 actinobacteria strains.</title>
        <authorList>
            <person name="Klenk H.-P."/>
        </authorList>
    </citation>
    <scope>NUCLEOTIDE SEQUENCE [LARGE SCALE GENOMIC DNA]</scope>
    <source>
        <strain evidence="1 2">DSM 43173</strain>
    </source>
</reference>
<protein>
    <submittedName>
        <fullName evidence="1">Uncharacterized protein</fullName>
    </submittedName>
</protein>
<gene>
    <name evidence="1" type="ORF">H4W80_004155</name>
</gene>
<dbReference type="RefSeq" id="WP_264085994.1">
    <property type="nucleotide sequence ID" value="NZ_JADBEK010000001.1"/>
</dbReference>
<evidence type="ECO:0000313" key="2">
    <source>
        <dbReference type="Proteomes" id="UP000633509"/>
    </source>
</evidence>
<proteinExistence type="predicted"/>
<comment type="caution">
    <text evidence="1">The sequence shown here is derived from an EMBL/GenBank/DDBJ whole genome shotgun (WGS) entry which is preliminary data.</text>
</comment>
<organism evidence="1 2">
    <name type="scientific">Nonomuraea angiospora</name>
    <dbReference type="NCBI Taxonomy" id="46172"/>
    <lineage>
        <taxon>Bacteria</taxon>
        <taxon>Bacillati</taxon>
        <taxon>Actinomycetota</taxon>
        <taxon>Actinomycetes</taxon>
        <taxon>Streptosporangiales</taxon>
        <taxon>Streptosporangiaceae</taxon>
        <taxon>Nonomuraea</taxon>
    </lineage>
</organism>